<keyword evidence="5 11" id="KW-1133">Transmembrane helix</keyword>
<gene>
    <name evidence="14" type="ORF">Q5P01_004484</name>
</gene>
<evidence type="ECO:0000256" key="12">
    <source>
        <dbReference type="SAM" id="SignalP"/>
    </source>
</evidence>
<keyword evidence="4 12" id="KW-0732">Signal</keyword>
<dbReference type="SMART" id="SM00409">
    <property type="entry name" value="IG"/>
    <property type="match status" value="2"/>
</dbReference>
<feature type="signal peptide" evidence="12">
    <location>
        <begin position="1"/>
        <end position="23"/>
    </location>
</feature>
<keyword evidence="15" id="KW-1185">Reference proteome</keyword>
<dbReference type="GO" id="GO:0031295">
    <property type="term" value="P:T cell costimulation"/>
    <property type="evidence" value="ECO:0007669"/>
    <property type="project" value="TreeGrafter"/>
</dbReference>
<evidence type="ECO:0000256" key="8">
    <source>
        <dbReference type="ARBA" id="ARBA00023170"/>
    </source>
</evidence>
<dbReference type="InterPro" id="IPR013106">
    <property type="entry name" value="Ig_V-set"/>
</dbReference>
<dbReference type="Pfam" id="PF00047">
    <property type="entry name" value="ig"/>
    <property type="match status" value="1"/>
</dbReference>
<keyword evidence="8" id="KW-0675">Receptor</keyword>
<dbReference type="PANTHER" id="PTHR25466:SF14">
    <property type="entry name" value="BUTYROPHILIN SUBFAMILY 2 MEMBER A2-LIKE-RELATED"/>
    <property type="match status" value="1"/>
</dbReference>
<evidence type="ECO:0000256" key="6">
    <source>
        <dbReference type="ARBA" id="ARBA00023136"/>
    </source>
</evidence>
<accession>A0AA88NHT0</accession>
<sequence length="358" mass="39456">MTGAGYSLVPFFVLLWILTLTSPCVFMQSCVLLCSFQGGSDVVVHWILTGDLHVHSYYHNQDQLGNQDQTFRGRTSLFKEQISGGNASLQLTGVRVQDQHRYRCHTSTERGSRNSYVSLKVDAPVRKIHIEQVGNRITCSSEGIYPKPELTWSMDPPSSSKNTTTVHQTEQQLYNISSSLILSDPVPDVIYSCRISTRTNTRRTTLRNTASLTAWSSETSVPCSASNTSLTDFSLIWRFNHSQTILIQTRTHVPGTVSEDWRKHVRSVSESGSLVLQGLSSDQEGTYTCELSNNQETYVSNTVLIIEKGRGTGVILGAVVGVVVVVLVVAVAAPVLYFTRRTTQTGAGPVVSFILCSK</sequence>
<comment type="caution">
    <text evidence="14">The sequence shown here is derived from an EMBL/GenBank/DDBJ whole genome shotgun (WGS) entry which is preliminary data.</text>
</comment>
<protein>
    <recommendedName>
        <fullName evidence="13">Ig-like domain-containing protein</fullName>
    </recommendedName>
</protein>
<feature type="transmembrane region" description="Helical" evidence="11">
    <location>
        <begin position="314"/>
        <end position="338"/>
    </location>
</feature>
<dbReference type="Pfam" id="PF22705">
    <property type="entry name" value="C2-set_3"/>
    <property type="match status" value="1"/>
</dbReference>
<keyword evidence="7" id="KW-1015">Disulfide bond</keyword>
<dbReference type="GO" id="GO:0042102">
    <property type="term" value="P:positive regulation of T cell proliferation"/>
    <property type="evidence" value="ECO:0007669"/>
    <property type="project" value="TreeGrafter"/>
</dbReference>
<dbReference type="Proteomes" id="UP001187415">
    <property type="component" value="Unassembled WGS sequence"/>
</dbReference>
<evidence type="ECO:0000256" key="1">
    <source>
        <dbReference type="ARBA" id="ARBA00004251"/>
    </source>
</evidence>
<dbReference type="EMBL" id="JAUPFM010000002">
    <property type="protein sequence ID" value="KAK2859864.1"/>
    <property type="molecule type" value="Genomic_DNA"/>
</dbReference>
<dbReference type="InterPro" id="IPR051713">
    <property type="entry name" value="T-cell_Activation_Regulation"/>
</dbReference>
<proteinExistence type="predicted"/>
<evidence type="ECO:0000256" key="3">
    <source>
        <dbReference type="ARBA" id="ARBA00022692"/>
    </source>
</evidence>
<dbReference type="GO" id="GO:0042130">
    <property type="term" value="P:negative regulation of T cell proliferation"/>
    <property type="evidence" value="ECO:0007669"/>
    <property type="project" value="TreeGrafter"/>
</dbReference>
<name>A0AA88NHT0_CHASR</name>
<dbReference type="PROSITE" id="PS50835">
    <property type="entry name" value="IG_LIKE"/>
    <property type="match status" value="2"/>
</dbReference>
<dbReference type="InterPro" id="IPR007110">
    <property type="entry name" value="Ig-like_dom"/>
</dbReference>
<dbReference type="Gene3D" id="2.60.40.10">
    <property type="entry name" value="Immunoglobulins"/>
    <property type="match status" value="3"/>
</dbReference>
<evidence type="ECO:0000256" key="2">
    <source>
        <dbReference type="ARBA" id="ARBA00022475"/>
    </source>
</evidence>
<evidence type="ECO:0000313" key="15">
    <source>
        <dbReference type="Proteomes" id="UP001187415"/>
    </source>
</evidence>
<dbReference type="Pfam" id="PF07686">
    <property type="entry name" value="V-set"/>
    <property type="match status" value="1"/>
</dbReference>
<evidence type="ECO:0000256" key="5">
    <source>
        <dbReference type="ARBA" id="ARBA00022989"/>
    </source>
</evidence>
<evidence type="ECO:0000256" key="4">
    <source>
        <dbReference type="ARBA" id="ARBA00022729"/>
    </source>
</evidence>
<dbReference type="AlphaFoldDB" id="A0AA88NHT0"/>
<organism evidence="14 15">
    <name type="scientific">Channa striata</name>
    <name type="common">Snakehead murrel</name>
    <name type="synonym">Ophicephalus striatus</name>
    <dbReference type="NCBI Taxonomy" id="64152"/>
    <lineage>
        <taxon>Eukaryota</taxon>
        <taxon>Metazoa</taxon>
        <taxon>Chordata</taxon>
        <taxon>Craniata</taxon>
        <taxon>Vertebrata</taxon>
        <taxon>Euteleostomi</taxon>
        <taxon>Actinopterygii</taxon>
        <taxon>Neopterygii</taxon>
        <taxon>Teleostei</taxon>
        <taxon>Neoteleostei</taxon>
        <taxon>Acanthomorphata</taxon>
        <taxon>Anabantaria</taxon>
        <taxon>Anabantiformes</taxon>
        <taxon>Channoidei</taxon>
        <taxon>Channidae</taxon>
        <taxon>Channa</taxon>
    </lineage>
</organism>
<dbReference type="InterPro" id="IPR036179">
    <property type="entry name" value="Ig-like_dom_sf"/>
</dbReference>
<dbReference type="InterPro" id="IPR053896">
    <property type="entry name" value="BTN3A2-like_Ig-C"/>
</dbReference>
<dbReference type="GO" id="GO:0007166">
    <property type="term" value="P:cell surface receptor signaling pathway"/>
    <property type="evidence" value="ECO:0007669"/>
    <property type="project" value="TreeGrafter"/>
</dbReference>
<dbReference type="SUPFAM" id="SSF48726">
    <property type="entry name" value="Immunoglobulin"/>
    <property type="match status" value="3"/>
</dbReference>
<keyword evidence="9" id="KW-0325">Glycoprotein</keyword>
<reference evidence="14" key="1">
    <citation type="submission" date="2023-07" db="EMBL/GenBank/DDBJ databases">
        <title>Chromosome-level Genome Assembly of Striped Snakehead (Channa striata).</title>
        <authorList>
            <person name="Liu H."/>
        </authorList>
    </citation>
    <scope>NUCLEOTIDE SEQUENCE</scope>
    <source>
        <strain evidence="14">Gz</strain>
        <tissue evidence="14">Muscle</tissue>
    </source>
</reference>
<evidence type="ECO:0000256" key="7">
    <source>
        <dbReference type="ARBA" id="ARBA00023157"/>
    </source>
</evidence>
<evidence type="ECO:0000256" key="10">
    <source>
        <dbReference type="ARBA" id="ARBA00023319"/>
    </source>
</evidence>
<keyword evidence="2" id="KW-1003">Cell membrane</keyword>
<dbReference type="GO" id="GO:0006955">
    <property type="term" value="P:immune response"/>
    <property type="evidence" value="ECO:0007669"/>
    <property type="project" value="TreeGrafter"/>
</dbReference>
<dbReference type="GO" id="GO:0009897">
    <property type="term" value="C:external side of plasma membrane"/>
    <property type="evidence" value="ECO:0007669"/>
    <property type="project" value="TreeGrafter"/>
</dbReference>
<feature type="chain" id="PRO_5041736115" description="Ig-like domain-containing protein" evidence="12">
    <location>
        <begin position="24"/>
        <end position="358"/>
    </location>
</feature>
<dbReference type="PANTHER" id="PTHR25466">
    <property type="entry name" value="T-LYMPHOCYTE ACTIVATION ANTIGEN"/>
    <property type="match status" value="1"/>
</dbReference>
<dbReference type="GO" id="GO:0071222">
    <property type="term" value="P:cellular response to lipopolysaccharide"/>
    <property type="evidence" value="ECO:0007669"/>
    <property type="project" value="TreeGrafter"/>
</dbReference>
<feature type="domain" description="Ig-like" evidence="13">
    <location>
        <begin position="32"/>
        <end position="120"/>
    </location>
</feature>
<keyword evidence="6 11" id="KW-0472">Membrane</keyword>
<keyword evidence="10" id="KW-0393">Immunoglobulin domain</keyword>
<evidence type="ECO:0000313" key="14">
    <source>
        <dbReference type="EMBL" id="KAK2859864.1"/>
    </source>
</evidence>
<evidence type="ECO:0000256" key="11">
    <source>
        <dbReference type="SAM" id="Phobius"/>
    </source>
</evidence>
<keyword evidence="3 11" id="KW-0812">Transmembrane</keyword>
<dbReference type="InterPro" id="IPR013151">
    <property type="entry name" value="Immunoglobulin_dom"/>
</dbReference>
<dbReference type="InterPro" id="IPR003599">
    <property type="entry name" value="Ig_sub"/>
</dbReference>
<dbReference type="CDD" id="cd00096">
    <property type="entry name" value="Ig"/>
    <property type="match status" value="1"/>
</dbReference>
<evidence type="ECO:0000256" key="9">
    <source>
        <dbReference type="ARBA" id="ARBA00023180"/>
    </source>
</evidence>
<comment type="subcellular location">
    <subcellularLocation>
        <location evidence="1">Cell membrane</location>
        <topology evidence="1">Single-pass type I membrane protein</topology>
    </subcellularLocation>
</comment>
<feature type="domain" description="Ig-like" evidence="13">
    <location>
        <begin position="187"/>
        <end position="300"/>
    </location>
</feature>
<dbReference type="InterPro" id="IPR013783">
    <property type="entry name" value="Ig-like_fold"/>
</dbReference>
<dbReference type="FunFam" id="2.60.40.10:FF:000142">
    <property type="entry name" value="V-set domain-containing T-cell activation inhibitor 1"/>
    <property type="match status" value="1"/>
</dbReference>
<evidence type="ECO:0000259" key="13">
    <source>
        <dbReference type="PROSITE" id="PS50835"/>
    </source>
</evidence>